<dbReference type="EMBL" id="PPCV01000001">
    <property type="protein sequence ID" value="RXW33449.1"/>
    <property type="molecule type" value="Genomic_DNA"/>
</dbReference>
<dbReference type="Proteomes" id="UP000290624">
    <property type="component" value="Unassembled WGS sequence"/>
</dbReference>
<evidence type="ECO:0000313" key="1">
    <source>
        <dbReference type="EMBL" id="RXW33449.1"/>
    </source>
</evidence>
<name>A0A4Q2EJ99_9ACTN</name>
<keyword evidence="2" id="KW-1185">Reference proteome</keyword>
<evidence type="ECO:0000313" key="2">
    <source>
        <dbReference type="Proteomes" id="UP000290624"/>
    </source>
</evidence>
<protein>
    <submittedName>
        <fullName evidence="1">Uncharacterized protein</fullName>
    </submittedName>
</protein>
<sequence>MSPLLPTVWEPLPLHTPLGDLAGSSFLAVADPDNHVLGSVVAPRHDAGMPLRFMETLTTVAGQPHRKSREVNPALPLAAVCALVGVSPVAATLLPAINWLAVTPESVSVGGRTRSLAALVARVPTPQARRQQAASRVDAVKQEYGRLRGDVTYRIENAALFDPSSEATRQFETALVLWDDVDPTTPETEVVRRAAMVEVTFATARSAAETEGFAHLPAQARPIAERAAKSARLAQLSPSESKRRRAVDAVATLLHRLNLSYLPDPTVLNRALPGL</sequence>
<reference evidence="1 2" key="1">
    <citation type="submission" date="2018-01" db="EMBL/GenBank/DDBJ databases">
        <title>Lactibacter flavus gen. nov., sp. nov., a novel bacterium of the family Propionibacteriaceae isolated from raw milk and dairy products.</title>
        <authorList>
            <person name="Wenning M."/>
            <person name="Breitenwieser F."/>
            <person name="Huptas C."/>
            <person name="von Neubeck M."/>
            <person name="Busse H.-J."/>
            <person name="Scherer S."/>
        </authorList>
    </citation>
    <scope>NUCLEOTIDE SEQUENCE [LARGE SCALE GENOMIC DNA]</scope>
    <source>
        <strain evidence="1 2">VG341</strain>
    </source>
</reference>
<gene>
    <name evidence="1" type="ORF">C1706_01420</name>
</gene>
<organism evidence="1 2">
    <name type="scientific">Propioniciclava flava</name>
    <dbReference type="NCBI Taxonomy" id="2072026"/>
    <lineage>
        <taxon>Bacteria</taxon>
        <taxon>Bacillati</taxon>
        <taxon>Actinomycetota</taxon>
        <taxon>Actinomycetes</taxon>
        <taxon>Propionibacteriales</taxon>
        <taxon>Propionibacteriaceae</taxon>
        <taxon>Propioniciclava</taxon>
    </lineage>
</organism>
<comment type="caution">
    <text evidence="1">The sequence shown here is derived from an EMBL/GenBank/DDBJ whole genome shotgun (WGS) entry which is preliminary data.</text>
</comment>
<dbReference type="AlphaFoldDB" id="A0A4Q2EJ99"/>
<dbReference type="RefSeq" id="WP_129457414.1">
    <property type="nucleotide sequence ID" value="NZ_PPCV01000001.1"/>
</dbReference>
<accession>A0A4Q2EJ99</accession>
<proteinExistence type="predicted"/>
<dbReference type="OrthoDB" id="3728574at2"/>